<reference evidence="2" key="2">
    <citation type="journal article" date="2020" name="Nat. Commun.">
        <title>Large-scale genome sequencing of mycorrhizal fungi provides insights into the early evolution of symbiotic traits.</title>
        <authorList>
            <person name="Miyauchi S."/>
            <person name="Kiss E."/>
            <person name="Kuo A."/>
            <person name="Drula E."/>
            <person name="Kohler A."/>
            <person name="Sanchez-Garcia M."/>
            <person name="Morin E."/>
            <person name="Andreopoulos B."/>
            <person name="Barry K.W."/>
            <person name="Bonito G."/>
            <person name="Buee M."/>
            <person name="Carver A."/>
            <person name="Chen C."/>
            <person name="Cichocki N."/>
            <person name="Clum A."/>
            <person name="Culley D."/>
            <person name="Crous P.W."/>
            <person name="Fauchery L."/>
            <person name="Girlanda M."/>
            <person name="Hayes R.D."/>
            <person name="Keri Z."/>
            <person name="LaButti K."/>
            <person name="Lipzen A."/>
            <person name="Lombard V."/>
            <person name="Magnuson J."/>
            <person name="Maillard F."/>
            <person name="Murat C."/>
            <person name="Nolan M."/>
            <person name="Ohm R.A."/>
            <person name="Pangilinan J."/>
            <person name="Pereira M.F."/>
            <person name="Perotto S."/>
            <person name="Peter M."/>
            <person name="Pfister S."/>
            <person name="Riley R."/>
            <person name="Sitrit Y."/>
            <person name="Stielow J.B."/>
            <person name="Szollosi G."/>
            <person name="Zifcakova L."/>
            <person name="Stursova M."/>
            <person name="Spatafora J.W."/>
            <person name="Tedersoo L."/>
            <person name="Vaario L.M."/>
            <person name="Yamada A."/>
            <person name="Yan M."/>
            <person name="Wang P."/>
            <person name="Xu J."/>
            <person name="Bruns T."/>
            <person name="Baldrian P."/>
            <person name="Vilgalys R."/>
            <person name="Dunand C."/>
            <person name="Henrissat B."/>
            <person name="Grigoriev I.V."/>
            <person name="Hibbett D."/>
            <person name="Nagy L.G."/>
            <person name="Martin F.M."/>
        </authorList>
    </citation>
    <scope>NUCLEOTIDE SEQUENCE</scope>
    <source>
        <strain evidence="2">Prilba</strain>
    </source>
</reference>
<evidence type="ECO:0000313" key="2">
    <source>
        <dbReference type="EMBL" id="KAF8460868.1"/>
    </source>
</evidence>
<organism evidence="2 4">
    <name type="scientific">Russula ochroleuca</name>
    <dbReference type="NCBI Taxonomy" id="152965"/>
    <lineage>
        <taxon>Eukaryota</taxon>
        <taxon>Fungi</taxon>
        <taxon>Dikarya</taxon>
        <taxon>Basidiomycota</taxon>
        <taxon>Agaricomycotina</taxon>
        <taxon>Agaricomycetes</taxon>
        <taxon>Russulales</taxon>
        <taxon>Russulaceae</taxon>
        <taxon>Russula</taxon>
    </lineage>
</organism>
<evidence type="ECO:0000313" key="4">
    <source>
        <dbReference type="Proteomes" id="UP000759537"/>
    </source>
</evidence>
<evidence type="ECO:0000313" key="3">
    <source>
        <dbReference type="EMBL" id="KAF8477989.1"/>
    </source>
</evidence>
<dbReference type="OrthoDB" id="2682806at2759"/>
<dbReference type="InterPro" id="IPR041457">
    <property type="entry name" value="CxC2_KDZ-assoc"/>
</dbReference>
<keyword evidence="4" id="KW-1185">Reference proteome</keyword>
<sequence>WKLHDRSIYLDELLRHDGRAGESLCSFCEDDDGLYKCKECFSGHLHCQACIVQRHSSHSLHRIEKWNGFFFVRTSLRDLGMTVYLGHQGKPCPFLGQVLDRFTVVHTNGIHTVKIQLCSCHSDRLHAKFQLLQCSWLPATTEDPQTAFTFDVLDSYLLLSLQGKVSREDYYISISHHTDNTGLDPPKVRNLYSVQMFYADFTKDRYTEFLHTVRIWL</sequence>
<proteinExistence type="predicted"/>
<evidence type="ECO:0000259" key="1">
    <source>
        <dbReference type="Pfam" id="PF18803"/>
    </source>
</evidence>
<gene>
    <name evidence="3" type="ORF">DFH94DRAFT_634227</name>
    <name evidence="2" type="ORF">DFH94DRAFT_641060</name>
</gene>
<feature type="non-terminal residue" evidence="2">
    <location>
        <position position="1"/>
    </location>
</feature>
<protein>
    <recommendedName>
        <fullName evidence="1">CxC2-like cysteine cluster KDZ transposase-associated domain-containing protein</fullName>
    </recommendedName>
</protein>
<name>A0A9P5MPJ5_9AGAM</name>
<dbReference type="Pfam" id="PF18803">
    <property type="entry name" value="CxC2"/>
    <property type="match status" value="1"/>
</dbReference>
<feature type="domain" description="CxC2-like cysteine cluster KDZ transposase-associated" evidence="1">
    <location>
        <begin position="76"/>
        <end position="182"/>
    </location>
</feature>
<dbReference type="Proteomes" id="UP000759537">
    <property type="component" value="Unassembled WGS sequence"/>
</dbReference>
<reference evidence="2" key="1">
    <citation type="submission" date="2019-10" db="EMBL/GenBank/DDBJ databases">
        <authorList>
            <consortium name="DOE Joint Genome Institute"/>
            <person name="Kuo A."/>
            <person name="Miyauchi S."/>
            <person name="Kiss E."/>
            <person name="Drula E."/>
            <person name="Kohler A."/>
            <person name="Sanchez-Garcia M."/>
            <person name="Andreopoulos B."/>
            <person name="Barry K.W."/>
            <person name="Bonito G."/>
            <person name="Buee M."/>
            <person name="Carver A."/>
            <person name="Chen C."/>
            <person name="Cichocki N."/>
            <person name="Clum A."/>
            <person name="Culley D."/>
            <person name="Crous P.W."/>
            <person name="Fauchery L."/>
            <person name="Girlanda M."/>
            <person name="Hayes R."/>
            <person name="Keri Z."/>
            <person name="LaButti K."/>
            <person name="Lipzen A."/>
            <person name="Lombard V."/>
            <person name="Magnuson J."/>
            <person name="Maillard F."/>
            <person name="Morin E."/>
            <person name="Murat C."/>
            <person name="Nolan M."/>
            <person name="Ohm R."/>
            <person name="Pangilinan J."/>
            <person name="Pereira M."/>
            <person name="Perotto S."/>
            <person name="Peter M."/>
            <person name="Riley R."/>
            <person name="Sitrit Y."/>
            <person name="Stielow B."/>
            <person name="Szollosi G."/>
            <person name="Zifcakova L."/>
            <person name="Stursova M."/>
            <person name="Spatafora J.W."/>
            <person name="Tedersoo L."/>
            <person name="Vaario L.-M."/>
            <person name="Yamada A."/>
            <person name="Yan M."/>
            <person name="Wang P."/>
            <person name="Xu J."/>
            <person name="Bruns T."/>
            <person name="Baldrian P."/>
            <person name="Vilgalys R."/>
            <person name="Henrissat B."/>
            <person name="Grigoriev I.V."/>
            <person name="Hibbett D."/>
            <person name="Nagy L.G."/>
            <person name="Martin F.M."/>
        </authorList>
    </citation>
    <scope>NUCLEOTIDE SEQUENCE</scope>
    <source>
        <strain evidence="2">Prilba</strain>
    </source>
</reference>
<accession>A0A9P5MPJ5</accession>
<dbReference type="EMBL" id="WHVB01000151">
    <property type="protein sequence ID" value="KAF8460868.1"/>
    <property type="molecule type" value="Genomic_DNA"/>
</dbReference>
<comment type="caution">
    <text evidence="2">The sequence shown here is derived from an EMBL/GenBank/DDBJ whole genome shotgun (WGS) entry which is preliminary data.</text>
</comment>
<dbReference type="AlphaFoldDB" id="A0A9P5MPJ5"/>
<dbReference type="EMBL" id="WHVB01000012">
    <property type="protein sequence ID" value="KAF8477989.1"/>
    <property type="molecule type" value="Genomic_DNA"/>
</dbReference>